<protein>
    <recommendedName>
        <fullName evidence="3">Menorin-like domain-containing protein</fullName>
    </recommendedName>
</protein>
<dbReference type="GO" id="GO:0005615">
    <property type="term" value="C:extracellular space"/>
    <property type="evidence" value="ECO:0007669"/>
    <property type="project" value="TreeGrafter"/>
</dbReference>
<feature type="chain" id="PRO_5031404550" description="Menorin-like domain-containing protein" evidence="2">
    <location>
        <begin position="42"/>
        <end position="299"/>
    </location>
</feature>
<sequence length="299" mass="34001">MCAYKILNGGTTTKCSRIPWKTSLICFYLLLALMKISSCEAMPSIKEFFFPTLGNNLIRMTWAHDVYNDASFQEALNDKSMMIVGDVTMAVRGLSSKKTYTLYMKDSYNKRGMDLNTFLQKAADAKSVAVKLNFDDIRDFEESIKVLQAMSGKIKFPLWLNADTYKMEDKDIDKFLSLCTHNFPKATISIVMFHNGKRLGSEIGYIAKLVNQMKEALTRNNVTQTVAFPVRINEEADSLDTLQALKDVHGITDSAIYMYGLLQGDFKGKPNPNLKKFIEDFGKDRVYLDGPEWVVKKYI</sequence>
<gene>
    <name evidence="4" type="ORF">TCEB3V08_LOCUS8301</name>
</gene>
<dbReference type="AlphaFoldDB" id="A0A7R9D0Y1"/>
<comment type="similarity">
    <text evidence="1">Belongs to the menorin family.</text>
</comment>
<dbReference type="InterPro" id="IPR019356">
    <property type="entry name" value="Menorin_dom"/>
</dbReference>
<evidence type="ECO:0000259" key="3">
    <source>
        <dbReference type="Pfam" id="PF10223"/>
    </source>
</evidence>
<keyword evidence="2" id="KW-0732">Signal</keyword>
<organism evidence="4">
    <name type="scientific">Timema cristinae</name>
    <name type="common">Walking stick</name>
    <dbReference type="NCBI Taxonomy" id="61476"/>
    <lineage>
        <taxon>Eukaryota</taxon>
        <taxon>Metazoa</taxon>
        <taxon>Ecdysozoa</taxon>
        <taxon>Arthropoda</taxon>
        <taxon>Hexapoda</taxon>
        <taxon>Insecta</taxon>
        <taxon>Pterygota</taxon>
        <taxon>Neoptera</taxon>
        <taxon>Polyneoptera</taxon>
        <taxon>Phasmatodea</taxon>
        <taxon>Timematodea</taxon>
        <taxon>Timematoidea</taxon>
        <taxon>Timematidae</taxon>
        <taxon>Timema</taxon>
    </lineage>
</organism>
<proteinExistence type="inferred from homology"/>
<dbReference type="PANTHER" id="PTHR21184">
    <property type="entry name" value="MENORIN (DENDRITIC BRANCHING PROTEIN)"/>
    <property type="match status" value="1"/>
</dbReference>
<reference evidence="4" key="1">
    <citation type="submission" date="2020-11" db="EMBL/GenBank/DDBJ databases">
        <authorList>
            <person name="Tran Van P."/>
        </authorList>
    </citation>
    <scope>NUCLEOTIDE SEQUENCE</scope>
</reference>
<accession>A0A7R9D0Y1</accession>
<evidence type="ECO:0000256" key="1">
    <source>
        <dbReference type="ARBA" id="ARBA00044953"/>
    </source>
</evidence>
<evidence type="ECO:0000256" key="2">
    <source>
        <dbReference type="SAM" id="SignalP"/>
    </source>
</evidence>
<name>A0A7R9D0Y1_TIMCR</name>
<dbReference type="PANTHER" id="PTHR21184:SF6">
    <property type="entry name" value="CONSERVED PLASMA MEMBRANE PROTEIN"/>
    <property type="match status" value="1"/>
</dbReference>
<evidence type="ECO:0000313" key="4">
    <source>
        <dbReference type="EMBL" id="CAD7406037.1"/>
    </source>
</evidence>
<feature type="signal peptide" evidence="2">
    <location>
        <begin position="1"/>
        <end position="41"/>
    </location>
</feature>
<dbReference type="EMBL" id="OC319683">
    <property type="protein sequence ID" value="CAD7406037.1"/>
    <property type="molecule type" value="Genomic_DNA"/>
</dbReference>
<dbReference type="Pfam" id="PF10223">
    <property type="entry name" value="Menorin_N"/>
    <property type="match status" value="1"/>
</dbReference>
<feature type="domain" description="Menorin-like" evidence="3">
    <location>
        <begin position="56"/>
        <end position="292"/>
    </location>
</feature>